<dbReference type="EMBL" id="JABEXW010000429">
    <property type="protein sequence ID" value="KAF4964078.1"/>
    <property type="molecule type" value="Genomic_DNA"/>
</dbReference>
<feature type="chain" id="PRO_5034426023" description="Cell wall protein" evidence="1">
    <location>
        <begin position="17"/>
        <end position="155"/>
    </location>
</feature>
<gene>
    <name evidence="2" type="ORF">FSARC_7980</name>
</gene>
<dbReference type="Proteomes" id="UP000622797">
    <property type="component" value="Unassembled WGS sequence"/>
</dbReference>
<sequence>MKTTFVLSALLSSALAAPFQLVVSQSSSKSTELKDRAVVFQSNTLFVADSDRHGVNFNGADGTLSIQNGDPVYVAKSGQVKIREYQKEVPSDGLNTGFNTSRDNLKWAQGDIYACKTEKKFSYGDSAIAWGLFVERSGAKFPKKCSKITLKKAAI</sequence>
<reference evidence="2" key="1">
    <citation type="journal article" date="2020" name="BMC Genomics">
        <title>Correction to: Identification and distribution of gene clusters required for synthesis of sphingolipid metabolism inhibitors in diverse species of the filamentous fungus Fusarium.</title>
        <authorList>
            <person name="Kim H.S."/>
            <person name="Lohmar J.M."/>
            <person name="Busman M."/>
            <person name="Brown D.W."/>
            <person name="Naumann T.A."/>
            <person name="Divon H.H."/>
            <person name="Lysoe E."/>
            <person name="Uhlig S."/>
            <person name="Proctor R.H."/>
        </authorList>
    </citation>
    <scope>NUCLEOTIDE SEQUENCE</scope>
    <source>
        <strain evidence="2">NRRL 20472</strain>
    </source>
</reference>
<evidence type="ECO:0000313" key="3">
    <source>
        <dbReference type="Proteomes" id="UP000622797"/>
    </source>
</evidence>
<comment type="caution">
    <text evidence="2">The sequence shown here is derived from an EMBL/GenBank/DDBJ whole genome shotgun (WGS) entry which is preliminary data.</text>
</comment>
<accession>A0A8H4TTW7</accession>
<evidence type="ECO:0000313" key="2">
    <source>
        <dbReference type="EMBL" id="KAF4964078.1"/>
    </source>
</evidence>
<evidence type="ECO:0008006" key="4">
    <source>
        <dbReference type="Google" id="ProtNLM"/>
    </source>
</evidence>
<dbReference type="AlphaFoldDB" id="A0A8H4TTW7"/>
<evidence type="ECO:0000256" key="1">
    <source>
        <dbReference type="SAM" id="SignalP"/>
    </source>
</evidence>
<keyword evidence="3" id="KW-1185">Reference proteome</keyword>
<protein>
    <recommendedName>
        <fullName evidence="4">Cell wall protein</fullName>
    </recommendedName>
</protein>
<feature type="signal peptide" evidence="1">
    <location>
        <begin position="1"/>
        <end position="16"/>
    </location>
</feature>
<name>A0A8H4TTW7_9HYPO</name>
<dbReference type="OrthoDB" id="4459068at2759"/>
<keyword evidence="1" id="KW-0732">Signal</keyword>
<organism evidence="2 3">
    <name type="scientific">Fusarium sarcochroum</name>
    <dbReference type="NCBI Taxonomy" id="1208366"/>
    <lineage>
        <taxon>Eukaryota</taxon>
        <taxon>Fungi</taxon>
        <taxon>Dikarya</taxon>
        <taxon>Ascomycota</taxon>
        <taxon>Pezizomycotina</taxon>
        <taxon>Sordariomycetes</taxon>
        <taxon>Hypocreomycetidae</taxon>
        <taxon>Hypocreales</taxon>
        <taxon>Nectriaceae</taxon>
        <taxon>Fusarium</taxon>
        <taxon>Fusarium lateritium species complex</taxon>
    </lineage>
</organism>
<proteinExistence type="predicted"/>
<reference evidence="2" key="2">
    <citation type="submission" date="2020-05" db="EMBL/GenBank/DDBJ databases">
        <authorList>
            <person name="Kim H.-S."/>
            <person name="Proctor R.H."/>
            <person name="Brown D.W."/>
        </authorList>
    </citation>
    <scope>NUCLEOTIDE SEQUENCE</scope>
    <source>
        <strain evidence="2">NRRL 20472</strain>
    </source>
</reference>